<name>A0A1U9KK40_ACEAC</name>
<evidence type="ECO:0000256" key="5">
    <source>
        <dbReference type="ARBA" id="ARBA00022692"/>
    </source>
</evidence>
<feature type="transmembrane region" description="Helical" evidence="12">
    <location>
        <begin position="375"/>
        <end position="397"/>
    </location>
</feature>
<dbReference type="GO" id="GO:0005886">
    <property type="term" value="C:plasma membrane"/>
    <property type="evidence" value="ECO:0007669"/>
    <property type="project" value="UniProtKB-SubCell"/>
</dbReference>
<dbReference type="PANTHER" id="PTHR42985:SF47">
    <property type="entry name" value="INTEGRAL MEMBRANE TRANSPORT PROTEIN"/>
    <property type="match status" value="1"/>
</dbReference>
<gene>
    <name evidence="13" type="ORF">A0U92_16640</name>
</gene>
<dbReference type="Proteomes" id="UP000188937">
    <property type="component" value="Chromosome"/>
</dbReference>
<dbReference type="GO" id="GO:0006814">
    <property type="term" value="P:sodium ion transport"/>
    <property type="evidence" value="ECO:0007669"/>
    <property type="project" value="UniProtKB-KW"/>
</dbReference>
<evidence type="ECO:0000256" key="9">
    <source>
        <dbReference type="ARBA" id="ARBA00023136"/>
    </source>
</evidence>
<evidence type="ECO:0000256" key="4">
    <source>
        <dbReference type="ARBA" id="ARBA00022475"/>
    </source>
</evidence>
<dbReference type="InterPro" id="IPR038377">
    <property type="entry name" value="Na/Glc_symporter_sf"/>
</dbReference>
<keyword evidence="8" id="KW-0406">Ion transport</keyword>
<dbReference type="GO" id="GO:0015293">
    <property type="term" value="F:symporter activity"/>
    <property type="evidence" value="ECO:0007669"/>
    <property type="project" value="TreeGrafter"/>
</dbReference>
<evidence type="ECO:0000256" key="10">
    <source>
        <dbReference type="ARBA" id="ARBA00023201"/>
    </source>
</evidence>
<dbReference type="CDD" id="cd11493">
    <property type="entry name" value="SLC5sbd_NIS-like_u1"/>
    <property type="match status" value="1"/>
</dbReference>
<evidence type="ECO:0000313" key="13">
    <source>
        <dbReference type="EMBL" id="AQS86109.1"/>
    </source>
</evidence>
<comment type="similarity">
    <text evidence="2 11">Belongs to the sodium:solute symporter (SSF) (TC 2.A.21) family.</text>
</comment>
<dbReference type="Pfam" id="PF00474">
    <property type="entry name" value="SSF"/>
    <property type="match status" value="1"/>
</dbReference>
<evidence type="ECO:0000256" key="12">
    <source>
        <dbReference type="SAM" id="Phobius"/>
    </source>
</evidence>
<feature type="transmembrane region" description="Helical" evidence="12">
    <location>
        <begin position="433"/>
        <end position="454"/>
    </location>
</feature>
<dbReference type="Gene3D" id="1.20.1730.10">
    <property type="entry name" value="Sodium/glucose cotransporter"/>
    <property type="match status" value="1"/>
</dbReference>
<dbReference type="RefSeq" id="WP_077814113.1">
    <property type="nucleotide sequence ID" value="NZ_CP014692.1"/>
</dbReference>
<feature type="transmembrane region" description="Helical" evidence="12">
    <location>
        <begin position="332"/>
        <end position="354"/>
    </location>
</feature>
<feature type="transmembrane region" description="Helical" evidence="12">
    <location>
        <begin position="126"/>
        <end position="145"/>
    </location>
</feature>
<feature type="transmembrane region" description="Helical" evidence="12">
    <location>
        <begin position="232"/>
        <end position="255"/>
    </location>
</feature>
<keyword evidence="4" id="KW-1003">Cell membrane</keyword>
<feature type="transmembrane region" description="Helical" evidence="12">
    <location>
        <begin position="460"/>
        <end position="484"/>
    </location>
</feature>
<keyword evidence="7" id="KW-0915">Sodium</keyword>
<accession>A0A1U9KK40</accession>
<evidence type="ECO:0000256" key="11">
    <source>
        <dbReference type="RuleBase" id="RU362091"/>
    </source>
</evidence>
<dbReference type="EMBL" id="CP014692">
    <property type="protein sequence ID" value="AQS86109.1"/>
    <property type="molecule type" value="Genomic_DNA"/>
</dbReference>
<feature type="transmembrane region" description="Helical" evidence="12">
    <location>
        <begin position="74"/>
        <end position="95"/>
    </location>
</feature>
<evidence type="ECO:0000313" key="14">
    <source>
        <dbReference type="Proteomes" id="UP000188937"/>
    </source>
</evidence>
<evidence type="ECO:0000256" key="8">
    <source>
        <dbReference type="ARBA" id="ARBA00023065"/>
    </source>
</evidence>
<dbReference type="PANTHER" id="PTHR42985">
    <property type="entry name" value="SODIUM-COUPLED MONOCARBOXYLATE TRANSPORTER"/>
    <property type="match status" value="1"/>
</dbReference>
<proteinExistence type="inferred from homology"/>
<feature type="transmembrane region" description="Helical" evidence="12">
    <location>
        <begin position="165"/>
        <end position="187"/>
    </location>
</feature>
<keyword evidence="3" id="KW-0813">Transport</keyword>
<keyword evidence="14" id="KW-1185">Reference proteome</keyword>
<evidence type="ECO:0000256" key="6">
    <source>
        <dbReference type="ARBA" id="ARBA00022989"/>
    </source>
</evidence>
<feature type="transmembrane region" description="Helical" evidence="12">
    <location>
        <begin position="276"/>
        <end position="303"/>
    </location>
</feature>
<dbReference type="KEGG" id="aace:A0U92_16640"/>
<evidence type="ECO:0000256" key="1">
    <source>
        <dbReference type="ARBA" id="ARBA00004651"/>
    </source>
</evidence>
<feature type="transmembrane region" description="Helical" evidence="12">
    <location>
        <begin position="48"/>
        <end position="68"/>
    </location>
</feature>
<evidence type="ECO:0000256" key="2">
    <source>
        <dbReference type="ARBA" id="ARBA00006434"/>
    </source>
</evidence>
<dbReference type="AlphaFoldDB" id="A0A1U9KK40"/>
<feature type="transmembrane region" description="Helical" evidence="12">
    <location>
        <begin position="194"/>
        <end position="212"/>
    </location>
</feature>
<feature type="transmembrane region" description="Helical" evidence="12">
    <location>
        <begin position="403"/>
        <end position="426"/>
    </location>
</feature>
<keyword evidence="6 12" id="KW-1133">Transmembrane helix</keyword>
<keyword evidence="5 12" id="KW-0812">Transmembrane</keyword>
<keyword evidence="9 12" id="KW-0472">Membrane</keyword>
<reference evidence="13 14" key="1">
    <citation type="submission" date="2016-03" db="EMBL/GenBank/DDBJ databases">
        <title>Acetic acid bacteria sequencing.</title>
        <authorList>
            <person name="Brandt J."/>
            <person name="Jakob F."/>
            <person name="Vogel R.F."/>
        </authorList>
    </citation>
    <scope>NUCLEOTIDE SEQUENCE [LARGE SCALE GENOMIC DNA]</scope>
    <source>
        <strain evidence="13 14">TMW2.1153</strain>
    </source>
</reference>
<protein>
    <submittedName>
        <fullName evidence="13">Sodium:proline symporter</fullName>
    </submittedName>
</protein>
<keyword evidence="10" id="KW-0739">Sodium transport</keyword>
<organism evidence="13 14">
    <name type="scientific">Acetobacter aceti</name>
    <dbReference type="NCBI Taxonomy" id="435"/>
    <lineage>
        <taxon>Bacteria</taxon>
        <taxon>Pseudomonadati</taxon>
        <taxon>Pseudomonadota</taxon>
        <taxon>Alphaproteobacteria</taxon>
        <taxon>Acetobacterales</taxon>
        <taxon>Acetobacteraceae</taxon>
        <taxon>Acetobacter</taxon>
        <taxon>Acetobacter subgen. Acetobacter</taxon>
    </lineage>
</organism>
<sequence length="493" mass="52120">MISVLDPIVIILWLAALITGSLVLSGVVPWRRKKARSPEDLLDAHRSLPAWAICLSIVATETSTLTVISVPGIAYMQGMVFVGLGGGYLLGRIVVARYLLPLYMRGDLASAYQYLALRFGRRMQRLAAVTFLVTRLLAEAVRLFASTLPICALLAARGLSLSPLTVLLGLTGLTALYTAIGGLRAVVWSDAAQFLLYSFGAALCAFLLWRQLTPEQMALLPHSGHLLPFAFHAPILTSPYAPLTALVGGAVLAMASHGTDQLMVQRALAARSLRDAQWAMIGSAVVVTVLFALLSLVGVFLWARHGGLSLPALGFRSPDELFPRFIVNELPAGLSGLLVAGIISATMGSLSSALNAMTGSTFADLIGTAHPASRAVTWAITGFWALALIATACAFSASARSVLLFGFQIAGYSYGALLGAFLLGLLCRWATEYVAITAFAVTVLTMAVVIASVHPEGASIAFPWLVPLGVCITFLVGLPLSFALGRSEQPLVK</sequence>
<evidence type="ECO:0000256" key="3">
    <source>
        <dbReference type="ARBA" id="ARBA00022448"/>
    </source>
</evidence>
<dbReference type="PROSITE" id="PS50283">
    <property type="entry name" value="NA_SOLUT_SYMP_3"/>
    <property type="match status" value="1"/>
</dbReference>
<dbReference type="OrthoDB" id="9789704at2"/>
<comment type="subcellular location">
    <subcellularLocation>
        <location evidence="1">Cell membrane</location>
        <topology evidence="1">Multi-pass membrane protein</topology>
    </subcellularLocation>
</comment>
<dbReference type="STRING" id="435.A0U92_16640"/>
<dbReference type="InterPro" id="IPR001734">
    <property type="entry name" value="Na/solute_symporter"/>
</dbReference>
<evidence type="ECO:0000256" key="7">
    <source>
        <dbReference type="ARBA" id="ARBA00023053"/>
    </source>
</evidence>
<feature type="transmembrane region" description="Helical" evidence="12">
    <location>
        <begin position="6"/>
        <end position="28"/>
    </location>
</feature>
<dbReference type="InterPro" id="IPR051163">
    <property type="entry name" value="Sodium:Solute_Symporter_SSF"/>
</dbReference>